<reference evidence="2 3" key="1">
    <citation type="journal article" date="2022" name="Front. Microbiol.">
        <title>High genomic differentiation and limited gene flow indicate recent cryptic speciation within the genus Laspinema (cyanobacteria).</title>
        <authorList>
            <person name="Stanojkovic A."/>
            <person name="Skoupy S."/>
            <person name="Skaloud P."/>
            <person name="Dvorak P."/>
        </authorList>
    </citation>
    <scope>NUCLEOTIDE SEQUENCE [LARGE SCALE GENOMIC DNA]</scope>
    <source>
        <strain evidence="2 3">D3b</strain>
    </source>
</reference>
<dbReference type="RefSeq" id="WP_261234615.1">
    <property type="nucleotide sequence ID" value="NZ_JAMXFA010000004.1"/>
</dbReference>
<dbReference type="Proteomes" id="UP001525961">
    <property type="component" value="Unassembled WGS sequence"/>
</dbReference>
<organism evidence="2 3">
    <name type="scientific">Laspinema olomoucense D3b</name>
    <dbReference type="NCBI Taxonomy" id="2953688"/>
    <lineage>
        <taxon>Bacteria</taxon>
        <taxon>Bacillati</taxon>
        <taxon>Cyanobacteriota</taxon>
        <taxon>Cyanophyceae</taxon>
        <taxon>Oscillatoriophycideae</taxon>
        <taxon>Oscillatoriales</taxon>
        <taxon>Laspinemataceae</taxon>
        <taxon>Laspinema</taxon>
        <taxon>Laspinema olomoucense</taxon>
    </lineage>
</organism>
<dbReference type="InterPro" id="IPR041049">
    <property type="entry name" value="DUF5615"/>
</dbReference>
<evidence type="ECO:0000259" key="1">
    <source>
        <dbReference type="Pfam" id="PF18480"/>
    </source>
</evidence>
<sequence length="127" mass="14395">MTLKYLMDENVDPVYVTQLRQQAPDLVVRAVGEPATPSTGTKDPEILLWCEEYEFILVTNNRRSMPVHLTENIAQNRHIPGIFILSPSLSIGKNIEELILIAQGSFDDEYQDQIVFLPLTQVGDVRL</sequence>
<evidence type="ECO:0000313" key="3">
    <source>
        <dbReference type="Proteomes" id="UP001525961"/>
    </source>
</evidence>
<gene>
    <name evidence="2" type="ORF">NG792_03865</name>
</gene>
<proteinExistence type="predicted"/>
<dbReference type="EMBL" id="JAMXFA010000004">
    <property type="protein sequence ID" value="MCT7976862.1"/>
    <property type="molecule type" value="Genomic_DNA"/>
</dbReference>
<protein>
    <submittedName>
        <fullName evidence="2">DUF5615 family PIN-like protein</fullName>
    </submittedName>
</protein>
<comment type="caution">
    <text evidence="2">The sequence shown here is derived from an EMBL/GenBank/DDBJ whole genome shotgun (WGS) entry which is preliminary data.</text>
</comment>
<feature type="domain" description="DUF5615" evidence="1">
    <location>
        <begin position="4"/>
        <end position="62"/>
    </location>
</feature>
<keyword evidence="3" id="KW-1185">Reference proteome</keyword>
<accession>A0ABT2N2P5</accession>
<evidence type="ECO:0000313" key="2">
    <source>
        <dbReference type="EMBL" id="MCT7976862.1"/>
    </source>
</evidence>
<name>A0ABT2N2P5_9CYAN</name>
<dbReference type="Pfam" id="PF18480">
    <property type="entry name" value="DUF5615"/>
    <property type="match status" value="1"/>
</dbReference>